<feature type="region of interest" description="Disordered" evidence="3">
    <location>
        <begin position="263"/>
        <end position="283"/>
    </location>
</feature>
<protein>
    <recommendedName>
        <fullName evidence="4">PDZ domain-containing protein</fullName>
    </recommendedName>
</protein>
<keyword evidence="6" id="KW-1185">Reference proteome</keyword>
<keyword evidence="2" id="KW-0378">Hydrolase</keyword>
<dbReference type="InterPro" id="IPR001478">
    <property type="entry name" value="PDZ"/>
</dbReference>
<name>A0A9W6P425_9ACTN</name>
<evidence type="ECO:0000256" key="2">
    <source>
        <dbReference type="ARBA" id="ARBA00022801"/>
    </source>
</evidence>
<dbReference type="InterPro" id="IPR009003">
    <property type="entry name" value="Peptidase_S1_PA"/>
</dbReference>
<dbReference type="Gene3D" id="2.30.42.10">
    <property type="match status" value="1"/>
</dbReference>
<dbReference type="PROSITE" id="PS50106">
    <property type="entry name" value="PDZ"/>
    <property type="match status" value="1"/>
</dbReference>
<dbReference type="InterPro" id="IPR001940">
    <property type="entry name" value="Peptidase_S1C"/>
</dbReference>
<dbReference type="SUPFAM" id="SSF50494">
    <property type="entry name" value="Trypsin-like serine proteases"/>
    <property type="match status" value="1"/>
</dbReference>
<evidence type="ECO:0000313" key="5">
    <source>
        <dbReference type="EMBL" id="GLU46781.1"/>
    </source>
</evidence>
<dbReference type="Pfam" id="PF17820">
    <property type="entry name" value="PDZ_6"/>
    <property type="match status" value="1"/>
</dbReference>
<reference evidence="5" key="1">
    <citation type="submission" date="2023-02" db="EMBL/GenBank/DDBJ databases">
        <title>Nocardiopsis ansamitocini NBRC 112285.</title>
        <authorList>
            <person name="Ichikawa N."/>
            <person name="Sato H."/>
            <person name="Tonouchi N."/>
        </authorList>
    </citation>
    <scope>NUCLEOTIDE SEQUENCE</scope>
    <source>
        <strain evidence="5">NBRC 112285</strain>
    </source>
</reference>
<evidence type="ECO:0000259" key="4">
    <source>
        <dbReference type="PROSITE" id="PS50106"/>
    </source>
</evidence>
<dbReference type="PANTHER" id="PTHR43343:SF3">
    <property type="entry name" value="PROTEASE DO-LIKE 8, CHLOROPLASTIC"/>
    <property type="match status" value="1"/>
</dbReference>
<dbReference type="Pfam" id="PF13365">
    <property type="entry name" value="Trypsin_2"/>
    <property type="match status" value="1"/>
</dbReference>
<proteinExistence type="predicted"/>
<dbReference type="SMART" id="SM00228">
    <property type="entry name" value="PDZ"/>
    <property type="match status" value="1"/>
</dbReference>
<dbReference type="Proteomes" id="UP001165092">
    <property type="component" value="Unassembled WGS sequence"/>
</dbReference>
<evidence type="ECO:0000256" key="3">
    <source>
        <dbReference type="SAM" id="MobiDB-lite"/>
    </source>
</evidence>
<keyword evidence="1" id="KW-0645">Protease</keyword>
<dbReference type="PRINTS" id="PR00834">
    <property type="entry name" value="PROTEASES2C"/>
</dbReference>
<organism evidence="5 6">
    <name type="scientific">Nocardiopsis ansamitocini</name>
    <dbReference type="NCBI Taxonomy" id="1670832"/>
    <lineage>
        <taxon>Bacteria</taxon>
        <taxon>Bacillati</taxon>
        <taxon>Actinomycetota</taxon>
        <taxon>Actinomycetes</taxon>
        <taxon>Streptosporangiales</taxon>
        <taxon>Nocardiopsidaceae</taxon>
        <taxon>Nocardiopsis</taxon>
    </lineage>
</organism>
<dbReference type="EMBL" id="BSQG01000001">
    <property type="protein sequence ID" value="GLU46781.1"/>
    <property type="molecule type" value="Genomic_DNA"/>
</dbReference>
<feature type="region of interest" description="Disordered" evidence="3">
    <location>
        <begin position="1"/>
        <end position="34"/>
    </location>
</feature>
<gene>
    <name evidence="5" type="ORF">Nans01_11320</name>
</gene>
<evidence type="ECO:0000313" key="6">
    <source>
        <dbReference type="Proteomes" id="UP001165092"/>
    </source>
</evidence>
<dbReference type="PANTHER" id="PTHR43343">
    <property type="entry name" value="PEPTIDASE S12"/>
    <property type="match status" value="1"/>
</dbReference>
<accession>A0A9W6P425</accession>
<feature type="domain" description="PDZ" evidence="4">
    <location>
        <begin position="274"/>
        <end position="327"/>
    </location>
</feature>
<dbReference type="InterPro" id="IPR041489">
    <property type="entry name" value="PDZ_6"/>
</dbReference>
<dbReference type="AlphaFoldDB" id="A0A9W6P425"/>
<dbReference type="GO" id="GO:0004252">
    <property type="term" value="F:serine-type endopeptidase activity"/>
    <property type="evidence" value="ECO:0007669"/>
    <property type="project" value="InterPro"/>
</dbReference>
<dbReference type="Gene3D" id="2.40.10.120">
    <property type="match status" value="1"/>
</dbReference>
<dbReference type="InterPro" id="IPR051201">
    <property type="entry name" value="Chloro_Bact_Ser_Proteases"/>
</dbReference>
<dbReference type="SUPFAM" id="SSF50156">
    <property type="entry name" value="PDZ domain-like"/>
    <property type="match status" value="1"/>
</dbReference>
<dbReference type="InterPro" id="IPR036034">
    <property type="entry name" value="PDZ_sf"/>
</dbReference>
<evidence type="ECO:0000256" key="1">
    <source>
        <dbReference type="ARBA" id="ARBA00022670"/>
    </source>
</evidence>
<comment type="caution">
    <text evidence="5">The sequence shown here is derived from an EMBL/GenBank/DDBJ whole genome shotgun (WGS) entry which is preliminary data.</text>
</comment>
<dbReference type="GO" id="GO:0006508">
    <property type="term" value="P:proteolysis"/>
    <property type="evidence" value="ECO:0007669"/>
    <property type="project" value="UniProtKB-KW"/>
</dbReference>
<sequence length="341" mass="34719">MVGALFTEDGADAPERSRTLDNEVPSGAPSRAPDTIAGVAQRVSPSVVLIQGAGPEPGGNGSGFVIDDNHVVTNNHVAAAIEQRGIEVVYSDGHVSEATVVGAAPSSDLAVLQLLDPIDVEPLEFGDSDQVTVGDTVIAIGAPLGLEGTVTSGIISSLNRPVTVGEGRDEAYLNALQTDAAINPGNSGGPLVNEQGMVIGVNSAIATMGAAPGEQTGSIGLGFAIPSNKVSRMTDELIATGEAPHAVIGAVLDVHYQERGARIPEEGGSGTRGSILRDGPADRAGLRPGDVIIEFGGASVRDANQLITLIQSKEPGEQVDVVFERDGEPQDTTLTLGSSTE</sequence>